<comment type="caution">
    <text evidence="1">The sequence shown here is derived from an EMBL/GenBank/DDBJ whole genome shotgun (WGS) entry which is preliminary data.</text>
</comment>
<reference evidence="1" key="1">
    <citation type="submission" date="2020-04" db="EMBL/GenBank/DDBJ databases">
        <title>Deep metagenomics examines the oral microbiome during advanced dental caries in children, revealing novel taxa and co-occurrences with host molecules.</title>
        <authorList>
            <person name="Baker J.L."/>
            <person name="Morton J.T."/>
            <person name="Dinis M."/>
            <person name="Alvarez R."/>
            <person name="Tran N.C."/>
            <person name="Knight R."/>
            <person name="Edlund A."/>
        </authorList>
    </citation>
    <scope>NUCLEOTIDE SEQUENCE</scope>
    <source>
        <strain evidence="1">JCVI_25_bin.9</strain>
    </source>
</reference>
<evidence type="ECO:0000313" key="2">
    <source>
        <dbReference type="Proteomes" id="UP000757461"/>
    </source>
</evidence>
<dbReference type="Pfam" id="PF14391">
    <property type="entry name" value="DUF4421"/>
    <property type="match status" value="1"/>
</dbReference>
<evidence type="ECO:0000313" key="1">
    <source>
        <dbReference type="EMBL" id="MBF1415529.1"/>
    </source>
</evidence>
<name>A0A930I0N3_9BACT</name>
<protein>
    <submittedName>
        <fullName evidence="1">DUF4421 domain-containing protein</fullName>
    </submittedName>
</protein>
<dbReference type="Proteomes" id="UP000757461">
    <property type="component" value="Unassembled WGS sequence"/>
</dbReference>
<dbReference type="AlphaFoldDB" id="A0A930I0N3"/>
<dbReference type="EMBL" id="JABZSQ010000159">
    <property type="protein sequence ID" value="MBF1415529.1"/>
    <property type="molecule type" value="Genomic_DNA"/>
</dbReference>
<organism evidence="1 2">
    <name type="scientific">Prevotella histicola</name>
    <dbReference type="NCBI Taxonomy" id="470565"/>
    <lineage>
        <taxon>Bacteria</taxon>
        <taxon>Pseudomonadati</taxon>
        <taxon>Bacteroidota</taxon>
        <taxon>Bacteroidia</taxon>
        <taxon>Bacteroidales</taxon>
        <taxon>Prevotellaceae</taxon>
        <taxon>Prevotella</taxon>
    </lineage>
</organism>
<dbReference type="InterPro" id="IPR025535">
    <property type="entry name" value="DUF4421"/>
</dbReference>
<accession>A0A930I0N3</accession>
<gene>
    <name evidence="1" type="ORF">HXN33_08120</name>
</gene>
<sequence length="413" mass="47593">MKLMFNHCLCLIFFFIIKGGVNTYASSESDISVGQKIVQDSEMIQPIKQVFDSVRWMRIDTISRSFKRQQNKEKRVSHKFNEIDTTYIEPQKYNFTVMVQNTNTYEVYRLSNASGQGITFAPEATIRIGPYVGWRWIFLGYTLDIKHLDFWHHENNPRQEYDLSLYSSMAGLDIYYRKTGNDYKIRQLDLGKNVSTENVRGMPFGGLMSTIKGFNLYYIFNHRKFSYPAAFSQSTIQRRSAGSPLLGIGYTRHTLEVDWDNLNKVLADRMGSQLSRTPIDSTLMIGQVKYTDVSVSGGYAYNWVFARNWLLAGSLSVALAYKRSTGGATHRSFSLSEFKFNNINIDGIGRFGLVWNNSKWYAGMSGIFHAYNYHRSKFSTNNFFGSVNIYCGFNFGRKKNKAQPHSAWKEDQT</sequence>
<proteinExistence type="predicted"/>